<dbReference type="STRING" id="4072.A0A2G2Y5Q6"/>
<keyword evidence="4" id="KW-1185">Reference proteome</keyword>
<dbReference type="GO" id="GO:0031146">
    <property type="term" value="P:SCF-dependent proteasomal ubiquitin-dependent protein catabolic process"/>
    <property type="evidence" value="ECO:0000318"/>
    <property type="project" value="GO_Central"/>
</dbReference>
<name>A0A2G2Y5Q6_CAPAN</name>
<protein>
    <recommendedName>
        <fullName evidence="2">SKP1 component dimerisation domain-containing protein</fullName>
    </recommendedName>
</protein>
<dbReference type="GO" id="GO:0097602">
    <property type="term" value="F:cullin family protein binding"/>
    <property type="evidence" value="ECO:0000318"/>
    <property type="project" value="GO_Central"/>
</dbReference>
<dbReference type="Proteomes" id="UP000222542">
    <property type="component" value="Unassembled WGS sequence"/>
</dbReference>
<dbReference type="Gramene" id="PHT65029">
    <property type="protein sequence ID" value="PHT65029"/>
    <property type="gene ID" value="T459_29454"/>
</dbReference>
<gene>
    <name evidence="3" type="ORF">T459_29454</name>
</gene>
<evidence type="ECO:0000313" key="3">
    <source>
        <dbReference type="EMBL" id="PHT65029.1"/>
    </source>
</evidence>
<reference evidence="3 4" key="1">
    <citation type="journal article" date="2014" name="Nat. Genet.">
        <title>Genome sequence of the hot pepper provides insights into the evolution of pungency in Capsicum species.</title>
        <authorList>
            <person name="Kim S."/>
            <person name="Park M."/>
            <person name="Yeom S.I."/>
            <person name="Kim Y.M."/>
            <person name="Lee J.M."/>
            <person name="Lee H.A."/>
            <person name="Seo E."/>
            <person name="Choi J."/>
            <person name="Cheong K."/>
            <person name="Kim K.T."/>
            <person name="Jung K."/>
            <person name="Lee G.W."/>
            <person name="Oh S.K."/>
            <person name="Bae C."/>
            <person name="Kim S.B."/>
            <person name="Lee H.Y."/>
            <person name="Kim S.Y."/>
            <person name="Kim M.S."/>
            <person name="Kang B.C."/>
            <person name="Jo Y.D."/>
            <person name="Yang H.B."/>
            <person name="Jeong H.J."/>
            <person name="Kang W.H."/>
            <person name="Kwon J.K."/>
            <person name="Shin C."/>
            <person name="Lim J.Y."/>
            <person name="Park J.H."/>
            <person name="Huh J.H."/>
            <person name="Kim J.S."/>
            <person name="Kim B.D."/>
            <person name="Cohen O."/>
            <person name="Paran I."/>
            <person name="Suh M.C."/>
            <person name="Lee S.B."/>
            <person name="Kim Y.K."/>
            <person name="Shin Y."/>
            <person name="Noh S.J."/>
            <person name="Park J."/>
            <person name="Seo Y.S."/>
            <person name="Kwon S.Y."/>
            <person name="Kim H.A."/>
            <person name="Park J.M."/>
            <person name="Kim H.J."/>
            <person name="Choi S.B."/>
            <person name="Bosland P.W."/>
            <person name="Reeves G."/>
            <person name="Jo S.H."/>
            <person name="Lee B.W."/>
            <person name="Cho H.T."/>
            <person name="Choi H.S."/>
            <person name="Lee M.S."/>
            <person name="Yu Y."/>
            <person name="Do Choi Y."/>
            <person name="Park B.S."/>
            <person name="van Deynze A."/>
            <person name="Ashrafi H."/>
            <person name="Hill T."/>
            <person name="Kim W.T."/>
            <person name="Pai H.S."/>
            <person name="Ahn H.K."/>
            <person name="Yeam I."/>
            <person name="Giovannoni J.J."/>
            <person name="Rose J.K."/>
            <person name="Sorensen I."/>
            <person name="Lee S.J."/>
            <person name="Kim R.W."/>
            <person name="Choi I.Y."/>
            <person name="Choi B.S."/>
            <person name="Lim J.S."/>
            <person name="Lee Y.H."/>
            <person name="Choi D."/>
        </authorList>
    </citation>
    <scope>NUCLEOTIDE SEQUENCE [LARGE SCALE GENOMIC DNA]</scope>
    <source>
        <strain evidence="4">cv. CM334</strain>
    </source>
</reference>
<dbReference type="AlphaFoldDB" id="A0A2G2Y5Q6"/>
<dbReference type="GO" id="GO:0005634">
    <property type="term" value="C:nucleus"/>
    <property type="evidence" value="ECO:0000318"/>
    <property type="project" value="GO_Central"/>
</dbReference>
<dbReference type="Gene3D" id="3.30.710.10">
    <property type="entry name" value="Potassium Channel Kv1.1, Chain A"/>
    <property type="match status" value="1"/>
</dbReference>
<proteinExistence type="predicted"/>
<sequence>MNEKEFMNKNINEQNKLVLVTHYAHIISLTNLLNPTIVDRVEDKTDPEAIRKIFNVTCDFDIPTLDEEIKFIEGILSGKMKMKMKKII</sequence>
<comment type="caution">
    <text evidence="3">The sequence shown here is derived from an EMBL/GenBank/DDBJ whole genome shotgun (WGS) entry which is preliminary data.</text>
</comment>
<comment type="pathway">
    <text evidence="1">Protein modification; protein ubiquitination.</text>
</comment>
<dbReference type="Pfam" id="PF01466">
    <property type="entry name" value="Skp1"/>
    <property type="match status" value="1"/>
</dbReference>
<accession>A0A2G2Y5Q6</accession>
<dbReference type="InterPro" id="IPR036296">
    <property type="entry name" value="SKP1-like_dim_sf"/>
</dbReference>
<evidence type="ECO:0000259" key="2">
    <source>
        <dbReference type="Pfam" id="PF01466"/>
    </source>
</evidence>
<reference evidence="3 4" key="2">
    <citation type="journal article" date="2017" name="Genome Biol.">
        <title>New reference genome sequences of hot pepper reveal the massive evolution of plant disease-resistance genes by retroduplication.</title>
        <authorList>
            <person name="Kim S."/>
            <person name="Park J."/>
            <person name="Yeom S.I."/>
            <person name="Kim Y.M."/>
            <person name="Seo E."/>
            <person name="Kim K.T."/>
            <person name="Kim M.S."/>
            <person name="Lee J.M."/>
            <person name="Cheong K."/>
            <person name="Shin H.S."/>
            <person name="Kim S.B."/>
            <person name="Han K."/>
            <person name="Lee J."/>
            <person name="Park M."/>
            <person name="Lee H.A."/>
            <person name="Lee H.Y."/>
            <person name="Lee Y."/>
            <person name="Oh S."/>
            <person name="Lee J.H."/>
            <person name="Choi E."/>
            <person name="Choi E."/>
            <person name="Lee S.E."/>
            <person name="Jeon J."/>
            <person name="Kim H."/>
            <person name="Choi G."/>
            <person name="Song H."/>
            <person name="Lee J."/>
            <person name="Lee S.C."/>
            <person name="Kwon J.K."/>
            <person name="Lee H.Y."/>
            <person name="Koo N."/>
            <person name="Hong Y."/>
            <person name="Kim R.W."/>
            <person name="Kang W.H."/>
            <person name="Huh J.H."/>
            <person name="Kang B.C."/>
            <person name="Yang T.J."/>
            <person name="Lee Y.H."/>
            <person name="Bennetzen J.L."/>
            <person name="Choi D."/>
        </authorList>
    </citation>
    <scope>NUCLEOTIDE SEQUENCE [LARGE SCALE GENOMIC DNA]</scope>
    <source>
        <strain evidence="4">cv. CM334</strain>
    </source>
</reference>
<dbReference type="GO" id="GO:0005737">
    <property type="term" value="C:cytoplasm"/>
    <property type="evidence" value="ECO:0000318"/>
    <property type="project" value="GO_Central"/>
</dbReference>
<evidence type="ECO:0000313" key="4">
    <source>
        <dbReference type="Proteomes" id="UP000222542"/>
    </source>
</evidence>
<dbReference type="SUPFAM" id="SSF81382">
    <property type="entry name" value="Skp1 dimerisation domain-like"/>
    <property type="match status" value="1"/>
</dbReference>
<dbReference type="EMBL" id="AYRZ02000012">
    <property type="protein sequence ID" value="PHT65029.1"/>
    <property type="molecule type" value="Genomic_DNA"/>
</dbReference>
<organism evidence="3 4">
    <name type="scientific">Capsicum annuum</name>
    <name type="common">Capsicum pepper</name>
    <dbReference type="NCBI Taxonomy" id="4072"/>
    <lineage>
        <taxon>Eukaryota</taxon>
        <taxon>Viridiplantae</taxon>
        <taxon>Streptophyta</taxon>
        <taxon>Embryophyta</taxon>
        <taxon>Tracheophyta</taxon>
        <taxon>Spermatophyta</taxon>
        <taxon>Magnoliopsida</taxon>
        <taxon>eudicotyledons</taxon>
        <taxon>Gunneridae</taxon>
        <taxon>Pentapetalae</taxon>
        <taxon>asterids</taxon>
        <taxon>lamiids</taxon>
        <taxon>Solanales</taxon>
        <taxon>Solanaceae</taxon>
        <taxon>Solanoideae</taxon>
        <taxon>Capsiceae</taxon>
        <taxon>Capsicum</taxon>
    </lineage>
</organism>
<dbReference type="InterPro" id="IPR016072">
    <property type="entry name" value="Skp1_comp_dimer"/>
</dbReference>
<dbReference type="InterPro" id="IPR011333">
    <property type="entry name" value="SKP1/BTB/POZ_sf"/>
</dbReference>
<evidence type="ECO:0000256" key="1">
    <source>
        <dbReference type="ARBA" id="ARBA00004906"/>
    </source>
</evidence>
<feature type="domain" description="SKP1 component dimerisation" evidence="2">
    <location>
        <begin position="29"/>
        <end position="70"/>
    </location>
</feature>